<keyword evidence="19" id="KW-1185">Reference proteome</keyword>
<evidence type="ECO:0000256" key="15">
    <source>
        <dbReference type="PIRSR" id="PIRSR603739-50"/>
    </source>
</evidence>
<comment type="catalytic activity">
    <reaction evidence="1">
        <text>L-lysine = D-beta-lysine</text>
        <dbReference type="Rhea" id="RHEA:44148"/>
        <dbReference type="ChEBI" id="CHEBI:32551"/>
        <dbReference type="ChEBI" id="CHEBI:84138"/>
    </reaction>
</comment>
<dbReference type="InterPro" id="IPR013785">
    <property type="entry name" value="Aldolase_TIM"/>
</dbReference>
<proteinExistence type="inferred from homology"/>
<dbReference type="PIRSF" id="PIRSF004911">
    <property type="entry name" value="DUF160"/>
    <property type="match status" value="1"/>
</dbReference>
<dbReference type="SFLD" id="SFLDF00314">
    <property type="entry name" value="L-lysine_2_3-aminomutase_(yjeK"/>
    <property type="match status" value="1"/>
</dbReference>
<evidence type="ECO:0000256" key="8">
    <source>
        <dbReference type="ARBA" id="ARBA00022723"/>
    </source>
</evidence>
<keyword evidence="11 14" id="KW-0411">Iron-sulfur</keyword>
<comment type="caution">
    <text evidence="18">The sequence shown here is derived from an EMBL/GenBank/DDBJ whole genome shotgun (WGS) entry which is preliminary data.</text>
</comment>
<evidence type="ECO:0000256" key="12">
    <source>
        <dbReference type="ARBA" id="ARBA00023235"/>
    </source>
</evidence>
<evidence type="ECO:0000256" key="6">
    <source>
        <dbReference type="ARBA" id="ARBA00022485"/>
    </source>
</evidence>
<dbReference type="GO" id="GO:0046872">
    <property type="term" value="F:metal ion binding"/>
    <property type="evidence" value="ECO:0007669"/>
    <property type="project" value="UniProtKB-KW"/>
</dbReference>
<keyword evidence="9 15" id="KW-0663">Pyridoxal phosphate</keyword>
<dbReference type="InterPro" id="IPR058240">
    <property type="entry name" value="rSAM_sf"/>
</dbReference>
<dbReference type="PANTHER" id="PTHR30538">
    <property type="entry name" value="LYSINE 2,3-AMINOMUTASE-RELATED"/>
    <property type="match status" value="1"/>
</dbReference>
<feature type="modified residue" description="N6-(pyridoxal phosphate)lysine" evidence="15">
    <location>
        <position position="338"/>
    </location>
</feature>
<dbReference type="EMBL" id="SJPR01000003">
    <property type="protein sequence ID" value="TWT96777.1"/>
    <property type="molecule type" value="Genomic_DNA"/>
</dbReference>
<evidence type="ECO:0000256" key="11">
    <source>
        <dbReference type="ARBA" id="ARBA00023014"/>
    </source>
</evidence>
<dbReference type="AlphaFoldDB" id="A0A5C6ABM3"/>
<accession>A0A5C6ABM3</accession>
<dbReference type="InterPro" id="IPR003739">
    <property type="entry name" value="Lys_aminomutase/Glu_NH3_mut"/>
</dbReference>
<reference evidence="18 19" key="1">
    <citation type="submission" date="2019-02" db="EMBL/GenBank/DDBJ databases">
        <title>Deep-cultivation of Planctomycetes and their phenomic and genomic characterization uncovers novel biology.</title>
        <authorList>
            <person name="Wiegand S."/>
            <person name="Jogler M."/>
            <person name="Boedeker C."/>
            <person name="Pinto D."/>
            <person name="Vollmers J."/>
            <person name="Rivas-Marin E."/>
            <person name="Kohn T."/>
            <person name="Peeters S.H."/>
            <person name="Heuer A."/>
            <person name="Rast P."/>
            <person name="Oberbeckmann S."/>
            <person name="Bunk B."/>
            <person name="Jeske O."/>
            <person name="Meyerdierks A."/>
            <person name="Storesund J.E."/>
            <person name="Kallscheuer N."/>
            <person name="Luecker S."/>
            <person name="Lage O.M."/>
            <person name="Pohl T."/>
            <person name="Merkel B.J."/>
            <person name="Hornburger P."/>
            <person name="Mueller R.-W."/>
            <person name="Bruemmer F."/>
            <person name="Labrenz M."/>
            <person name="Spormann A.M."/>
            <person name="Op Den Camp H."/>
            <person name="Overmann J."/>
            <person name="Amann R."/>
            <person name="Jetten M.S.M."/>
            <person name="Mascher T."/>
            <person name="Medema M.H."/>
            <person name="Devos D.P."/>
            <person name="Kaster A.-K."/>
            <person name="Ovreas L."/>
            <person name="Rohde M."/>
            <person name="Galperin M.Y."/>
            <person name="Jogler C."/>
        </authorList>
    </citation>
    <scope>NUCLEOTIDE SEQUENCE [LARGE SCALE GENOMIC DNA]</scope>
    <source>
        <strain evidence="18 19">Pla108</strain>
    </source>
</reference>
<evidence type="ECO:0000256" key="16">
    <source>
        <dbReference type="SAM" id="MobiDB-lite"/>
    </source>
</evidence>
<organism evidence="18 19">
    <name type="scientific">Botrimarina colliarenosi</name>
    <dbReference type="NCBI Taxonomy" id="2528001"/>
    <lineage>
        <taxon>Bacteria</taxon>
        <taxon>Pseudomonadati</taxon>
        <taxon>Planctomycetota</taxon>
        <taxon>Planctomycetia</taxon>
        <taxon>Pirellulales</taxon>
        <taxon>Lacipirellulaceae</taxon>
        <taxon>Botrimarina</taxon>
    </lineage>
</organism>
<dbReference type="RefSeq" id="WP_146445283.1">
    <property type="nucleotide sequence ID" value="NZ_SJPR01000003.1"/>
</dbReference>
<dbReference type="Gene3D" id="3.20.20.70">
    <property type="entry name" value="Aldolase class I"/>
    <property type="match status" value="1"/>
</dbReference>
<dbReference type="InterPro" id="IPR007197">
    <property type="entry name" value="rSAM"/>
</dbReference>
<dbReference type="NCBIfam" id="TIGR00238">
    <property type="entry name" value="KamA family radical SAM protein"/>
    <property type="match status" value="1"/>
</dbReference>
<evidence type="ECO:0000256" key="3">
    <source>
        <dbReference type="ARBA" id="ARBA00001966"/>
    </source>
</evidence>
<dbReference type="SFLD" id="SFLDG01070">
    <property type="entry name" value="PLP-dependent"/>
    <property type="match status" value="1"/>
</dbReference>
<feature type="binding site" evidence="14">
    <location>
        <position position="130"/>
    </location>
    <ligand>
        <name>[4Fe-4S] cluster</name>
        <dbReference type="ChEBI" id="CHEBI:49883"/>
        <note>4Fe-4S-S-AdoMet</note>
    </ligand>
</feature>
<evidence type="ECO:0000256" key="13">
    <source>
        <dbReference type="ARBA" id="ARBA00030756"/>
    </source>
</evidence>
<keyword evidence="10" id="KW-0408">Iron</keyword>
<evidence type="ECO:0000256" key="14">
    <source>
        <dbReference type="PIRSR" id="PIRSR004911-1"/>
    </source>
</evidence>
<evidence type="ECO:0000256" key="4">
    <source>
        <dbReference type="ARBA" id="ARBA00008703"/>
    </source>
</evidence>
<evidence type="ECO:0000313" key="18">
    <source>
        <dbReference type="EMBL" id="TWT96777.1"/>
    </source>
</evidence>
<protein>
    <recommendedName>
        <fullName evidence="5">L-lysine 2,3-aminomutase</fullName>
    </recommendedName>
    <alternativeName>
        <fullName evidence="13">EF-P post-translational modification enzyme B</fullName>
    </alternativeName>
</protein>
<dbReference type="OrthoDB" id="9768064at2"/>
<evidence type="ECO:0000259" key="17">
    <source>
        <dbReference type="PROSITE" id="PS51918"/>
    </source>
</evidence>
<evidence type="ECO:0000256" key="10">
    <source>
        <dbReference type="ARBA" id="ARBA00023004"/>
    </source>
</evidence>
<evidence type="ECO:0000256" key="1">
    <source>
        <dbReference type="ARBA" id="ARBA00001352"/>
    </source>
</evidence>
<evidence type="ECO:0000313" key="19">
    <source>
        <dbReference type="Proteomes" id="UP000317421"/>
    </source>
</evidence>
<comment type="similarity">
    <text evidence="4">Belongs to the radical SAM superfamily. KamA family.</text>
</comment>
<dbReference type="PROSITE" id="PS51918">
    <property type="entry name" value="RADICAL_SAM"/>
    <property type="match status" value="1"/>
</dbReference>
<keyword evidence="6 14" id="KW-0004">4Fe-4S</keyword>
<dbReference type="SFLD" id="SFLDS00029">
    <property type="entry name" value="Radical_SAM"/>
    <property type="match status" value="1"/>
</dbReference>
<keyword evidence="12 18" id="KW-0413">Isomerase</keyword>
<dbReference type="Proteomes" id="UP000317421">
    <property type="component" value="Unassembled WGS sequence"/>
</dbReference>
<feature type="domain" description="Radical SAM core" evidence="17">
    <location>
        <begin position="112"/>
        <end position="336"/>
    </location>
</feature>
<keyword evidence="8 14" id="KW-0479">Metal-binding</keyword>
<evidence type="ECO:0000256" key="7">
    <source>
        <dbReference type="ARBA" id="ARBA00022691"/>
    </source>
</evidence>
<feature type="binding site" evidence="14">
    <location>
        <position position="126"/>
    </location>
    <ligand>
        <name>[4Fe-4S] cluster</name>
        <dbReference type="ChEBI" id="CHEBI:49883"/>
        <note>4Fe-4S-S-AdoMet</note>
    </ligand>
</feature>
<gene>
    <name evidence="18" type="primary">epmB</name>
    <name evidence="18" type="ORF">Pla108_25510</name>
</gene>
<evidence type="ECO:0000256" key="2">
    <source>
        <dbReference type="ARBA" id="ARBA00001933"/>
    </source>
</evidence>
<evidence type="ECO:0000256" key="9">
    <source>
        <dbReference type="ARBA" id="ARBA00022898"/>
    </source>
</evidence>
<keyword evidence="7" id="KW-0949">S-adenosyl-L-methionine</keyword>
<comment type="cofactor">
    <cofactor evidence="3">
        <name>[4Fe-4S] cluster</name>
        <dbReference type="ChEBI" id="CHEBI:49883"/>
    </cofactor>
</comment>
<dbReference type="SUPFAM" id="SSF102114">
    <property type="entry name" value="Radical SAM enzymes"/>
    <property type="match status" value="1"/>
</dbReference>
<feature type="region of interest" description="Disordered" evidence="16">
    <location>
        <begin position="1"/>
        <end position="21"/>
    </location>
</feature>
<sequence>MLSLSDQDSPVRPGVPEISPEPDWRRELRLAFRSPRALCEHLKLPPELGDPAADSGFPLLAPRPFVARMRPGDPADPLLLQVLPRPEESQSEALPADAVGDLPSQRANGLLHKYRGRALLMAAGGCAVNCRYCFRRHFPYGATPKSDAAWDPAIEYLQSDPTVSEVILSGGDPLILGDARLERLVARLADIPHLRRLRIHSRLPIVIPQRVTDPLCDLIARLRLRVVVVLHTNHANEIDDAVSEAVDELRRAGAMVLNQSVLLRGVNDNLEALVALSERLVDIGVTPYYLHQLDMVAGVRHFESTLSEGAALVESMRRCLPGYAVPRFVQEQAGEPYKTLLA</sequence>
<dbReference type="PANTHER" id="PTHR30538:SF1">
    <property type="entry name" value="L-LYSINE 2,3-AMINOMUTASE"/>
    <property type="match status" value="1"/>
</dbReference>
<dbReference type="GO" id="GO:0016853">
    <property type="term" value="F:isomerase activity"/>
    <property type="evidence" value="ECO:0007669"/>
    <property type="project" value="UniProtKB-KW"/>
</dbReference>
<dbReference type="GO" id="GO:0051539">
    <property type="term" value="F:4 iron, 4 sulfur cluster binding"/>
    <property type="evidence" value="ECO:0007669"/>
    <property type="project" value="UniProtKB-KW"/>
</dbReference>
<dbReference type="Pfam" id="PF04055">
    <property type="entry name" value="Radical_SAM"/>
    <property type="match status" value="1"/>
</dbReference>
<name>A0A5C6ABM3_9BACT</name>
<dbReference type="NCBIfam" id="TIGR03821">
    <property type="entry name" value="EFP_modif_epmB"/>
    <property type="match status" value="1"/>
</dbReference>
<feature type="binding site" evidence="14">
    <location>
        <position position="133"/>
    </location>
    <ligand>
        <name>[4Fe-4S] cluster</name>
        <dbReference type="ChEBI" id="CHEBI:49883"/>
        <note>4Fe-4S-S-AdoMet</note>
    </ligand>
</feature>
<evidence type="ECO:0000256" key="5">
    <source>
        <dbReference type="ARBA" id="ARBA00022363"/>
    </source>
</evidence>
<comment type="cofactor">
    <cofactor evidence="2 15">
        <name>pyridoxal 5'-phosphate</name>
        <dbReference type="ChEBI" id="CHEBI:597326"/>
    </cofactor>
</comment>
<dbReference type="InterPro" id="IPR022462">
    <property type="entry name" value="EpmB"/>
</dbReference>
<dbReference type="CDD" id="cd01335">
    <property type="entry name" value="Radical_SAM"/>
    <property type="match status" value="1"/>
</dbReference>